<keyword evidence="1 3" id="KW-0853">WD repeat</keyword>
<proteinExistence type="predicted"/>
<evidence type="ECO:0008006" key="5">
    <source>
        <dbReference type="Google" id="ProtNLM"/>
    </source>
</evidence>
<dbReference type="SUPFAM" id="SSF81383">
    <property type="entry name" value="F-box domain"/>
    <property type="match status" value="1"/>
</dbReference>
<comment type="caution">
    <text evidence="4">The sequence shown here is derived from an EMBL/GenBank/DDBJ whole genome shotgun (WGS) entry which is preliminary data.</text>
</comment>
<dbReference type="InterPro" id="IPR001680">
    <property type="entry name" value="WD40_rpt"/>
</dbReference>
<dbReference type="Pfam" id="PF00400">
    <property type="entry name" value="WD40"/>
    <property type="match status" value="2"/>
</dbReference>
<protein>
    <recommendedName>
        <fullName evidence="5">F-box domain-containing protein</fullName>
    </recommendedName>
</protein>
<evidence type="ECO:0000256" key="2">
    <source>
        <dbReference type="ARBA" id="ARBA00022737"/>
    </source>
</evidence>
<evidence type="ECO:0000256" key="3">
    <source>
        <dbReference type="PROSITE-ProRule" id="PRU00221"/>
    </source>
</evidence>
<evidence type="ECO:0000313" key="4">
    <source>
        <dbReference type="EMBL" id="TMX00440.1"/>
    </source>
</evidence>
<organism evidence="4">
    <name type="scientific">Solanum chilense</name>
    <name type="common">Tomato</name>
    <name type="synonym">Lycopersicon chilense</name>
    <dbReference type="NCBI Taxonomy" id="4083"/>
    <lineage>
        <taxon>Eukaryota</taxon>
        <taxon>Viridiplantae</taxon>
        <taxon>Streptophyta</taxon>
        <taxon>Embryophyta</taxon>
        <taxon>Tracheophyta</taxon>
        <taxon>Spermatophyta</taxon>
        <taxon>Magnoliopsida</taxon>
        <taxon>eudicotyledons</taxon>
        <taxon>Gunneridae</taxon>
        <taxon>Pentapetalae</taxon>
        <taxon>asterids</taxon>
        <taxon>lamiids</taxon>
        <taxon>Solanales</taxon>
        <taxon>Solanaceae</taxon>
        <taxon>Solanoideae</taxon>
        <taxon>Solaneae</taxon>
        <taxon>Solanum</taxon>
        <taxon>Solanum subgen. Lycopersicon</taxon>
    </lineage>
</organism>
<feature type="repeat" description="WD" evidence="3">
    <location>
        <begin position="219"/>
        <end position="237"/>
    </location>
</feature>
<dbReference type="PANTHER" id="PTHR22847:SF746">
    <property type="entry name" value="OS01G0185400 PROTEIN"/>
    <property type="match status" value="1"/>
</dbReference>
<dbReference type="AlphaFoldDB" id="A0A6N2C626"/>
<reference evidence="4" key="1">
    <citation type="submission" date="2019-05" db="EMBL/GenBank/DDBJ databases">
        <title>The de novo reference genome and transcriptome assemblies of the wild tomato species Solanum chilense.</title>
        <authorList>
            <person name="Stam R."/>
            <person name="Nosenko T."/>
            <person name="Hoerger A.C."/>
            <person name="Stephan W."/>
            <person name="Seidel M.A."/>
            <person name="Kuhn J.M.M."/>
            <person name="Haberer G."/>
            <person name="Tellier A."/>
        </authorList>
    </citation>
    <scope>NUCLEOTIDE SEQUENCE</scope>
    <source>
        <tissue evidence="4">Mature leaves</tissue>
    </source>
</reference>
<dbReference type="InterPro" id="IPR036322">
    <property type="entry name" value="WD40_repeat_dom_sf"/>
</dbReference>
<dbReference type="InterPro" id="IPR015943">
    <property type="entry name" value="WD40/YVTN_repeat-like_dom_sf"/>
</dbReference>
<gene>
    <name evidence="4" type="ORF">EJD97_000816</name>
</gene>
<dbReference type="PANTHER" id="PTHR22847">
    <property type="entry name" value="WD40 REPEAT PROTEIN"/>
    <property type="match status" value="1"/>
</dbReference>
<name>A0A6N2C626_SOLCI</name>
<dbReference type="EMBL" id="RXGB01001074">
    <property type="protein sequence ID" value="TMX00440.1"/>
    <property type="molecule type" value="Genomic_DNA"/>
</dbReference>
<evidence type="ECO:0000256" key="1">
    <source>
        <dbReference type="ARBA" id="ARBA00022574"/>
    </source>
</evidence>
<sequence>MDETSPPPATGNSSTSLTDVDMDALVHCATYLNLQDVSNMAMSSKYLQKAAYSDPVWEYLFRQQWSPLVPSGLSHTSTERELYLSRRTDVLQFKFIDPEVVNFPIRAKRHENLCLDKDNIIFSEGSSLCVMNIDDFRHGEDSYDTLRGHTAKITSLRSIPFEETCLYSSKDQKSDNLFVTSSLDHSIRLWWKGSCQRSFRICNVSVSAISDKLLGDHPSKILASGGSDGIVRLWSLDCSGKRSQDDLKAVLYGHDKPAVLMSVAGHKTSLLVSISRNSKVIVWDTATSSANRSSCCVGKSTVPGAPKAMKCHESLIYIAAGTSVVAIDIRTMRQVFKVNHQEEVHSFQMLPEKSLMCTGLAQRAMLWDVRRGCDIHKGEAVAELDGHRGNVSLLHMDPYKIVSGGLKDFQVHVWETGNGRQLTSLNCCSLSDSRQGYRCSAMAVNGSRILTACNDGHFSDLCFRDFNNATIPSIYYDSSILQSKFWAPKSQSDTEEHSDRDST</sequence>
<keyword evidence="2" id="KW-0677">Repeat</keyword>
<dbReference type="SUPFAM" id="SSF50978">
    <property type="entry name" value="WD40 repeat-like"/>
    <property type="match status" value="1"/>
</dbReference>
<dbReference type="Gene3D" id="2.130.10.10">
    <property type="entry name" value="YVTN repeat-like/Quinoprotein amine dehydrogenase"/>
    <property type="match status" value="3"/>
</dbReference>
<dbReference type="PROSITE" id="PS50082">
    <property type="entry name" value="WD_REPEATS_2"/>
    <property type="match status" value="1"/>
</dbReference>
<dbReference type="SMART" id="SM00320">
    <property type="entry name" value="WD40"/>
    <property type="match status" value="5"/>
</dbReference>
<dbReference type="InterPro" id="IPR036047">
    <property type="entry name" value="F-box-like_dom_sf"/>
</dbReference>
<accession>A0A6N2C626</accession>